<evidence type="ECO:0000256" key="1">
    <source>
        <dbReference type="SAM" id="Phobius"/>
    </source>
</evidence>
<comment type="caution">
    <text evidence="2">The sequence shown here is derived from an EMBL/GenBank/DDBJ whole genome shotgun (WGS) entry which is preliminary data.</text>
</comment>
<keyword evidence="3" id="KW-1185">Reference proteome</keyword>
<feature type="transmembrane region" description="Helical" evidence="1">
    <location>
        <begin position="206"/>
        <end position="225"/>
    </location>
</feature>
<feature type="transmembrane region" description="Helical" evidence="1">
    <location>
        <begin position="140"/>
        <end position="164"/>
    </location>
</feature>
<reference evidence="3" key="1">
    <citation type="journal article" date="2019" name="Int. J. Syst. Evol. Microbiol.">
        <title>The Global Catalogue of Microorganisms (GCM) 10K type strain sequencing project: providing services to taxonomists for standard genome sequencing and annotation.</title>
        <authorList>
            <consortium name="The Broad Institute Genomics Platform"/>
            <consortium name="The Broad Institute Genome Sequencing Center for Infectious Disease"/>
            <person name="Wu L."/>
            <person name="Ma J."/>
        </authorList>
    </citation>
    <scope>NUCLEOTIDE SEQUENCE [LARGE SCALE GENOMIC DNA]</scope>
    <source>
        <strain evidence="3">JCM 11813</strain>
    </source>
</reference>
<sequence>MLNLTTATFERPADLRDRTDPAVLYARSYLLIRTVVGAIGVLLPFVLWVVDALVLRGSLTARGSLSAYYHSGARDLFVGALCITGCLLLTYLAAQPRTWDYWLSTLAGTAVLGVALLPTSRPAMYGGPPTPLQERWGEQTVAAIHFTCAGVFILSLAALCFVFARRDQRYGGGHPRLHRACGIAILAAVAWVALGRAVDLDIGWLTSLYAGEVGSVWAFGTAWLVKGFDLLHVTRASARSTPGP</sequence>
<keyword evidence="1" id="KW-0472">Membrane</keyword>
<protein>
    <submittedName>
        <fullName evidence="2">DUF998 domain-containing protein</fullName>
    </submittedName>
</protein>
<evidence type="ECO:0000313" key="2">
    <source>
        <dbReference type="EMBL" id="GAA1146670.1"/>
    </source>
</evidence>
<feature type="transmembrane region" description="Helical" evidence="1">
    <location>
        <begin position="76"/>
        <end position="94"/>
    </location>
</feature>
<gene>
    <name evidence="2" type="ORF">GCM10009606_26980</name>
</gene>
<proteinExistence type="predicted"/>
<organism evidence="2 3">
    <name type="scientific">Nocardioides aquiterrae</name>
    <dbReference type="NCBI Taxonomy" id="203799"/>
    <lineage>
        <taxon>Bacteria</taxon>
        <taxon>Bacillati</taxon>
        <taxon>Actinomycetota</taxon>
        <taxon>Actinomycetes</taxon>
        <taxon>Propionibacteriales</taxon>
        <taxon>Nocardioidaceae</taxon>
        <taxon>Nocardioides</taxon>
    </lineage>
</organism>
<accession>A0ABP4EYG3</accession>
<keyword evidence="1" id="KW-0812">Transmembrane</keyword>
<dbReference type="RefSeq" id="WP_343908092.1">
    <property type="nucleotide sequence ID" value="NZ_BAAAJE010000014.1"/>
</dbReference>
<feature type="transmembrane region" description="Helical" evidence="1">
    <location>
        <begin position="176"/>
        <end position="194"/>
    </location>
</feature>
<feature type="transmembrane region" description="Helical" evidence="1">
    <location>
        <begin position="101"/>
        <end position="120"/>
    </location>
</feature>
<dbReference type="EMBL" id="BAAAJE010000014">
    <property type="protein sequence ID" value="GAA1146670.1"/>
    <property type="molecule type" value="Genomic_DNA"/>
</dbReference>
<dbReference type="Proteomes" id="UP001499979">
    <property type="component" value="Unassembled WGS sequence"/>
</dbReference>
<keyword evidence="1" id="KW-1133">Transmembrane helix</keyword>
<name>A0ABP4EYG3_9ACTN</name>
<evidence type="ECO:0000313" key="3">
    <source>
        <dbReference type="Proteomes" id="UP001499979"/>
    </source>
</evidence>
<feature type="transmembrane region" description="Helical" evidence="1">
    <location>
        <begin position="30"/>
        <end position="50"/>
    </location>
</feature>